<dbReference type="EMBL" id="GIBP01008478">
    <property type="protein sequence ID" value="NDV37447.1"/>
    <property type="molecule type" value="Transcribed_RNA"/>
</dbReference>
<sequence length="180" mass="20930">MLHLKKTHSTSSISTNYLNTTKTIKGMAICLFQCLGMVHSHPKYHAIYDERLHKFSRKQQPVAYPSPNDILEFITKIEKVFAFPSEVYIIAAIYMDRLATISHIYLTVYSWKRILLIAVVASAKFILDATIRNSDFVHIFPHVSDIVVLEKEFLRHIQFGLFVERLHFNKYYFAVNSMAT</sequence>
<dbReference type="PANTHER" id="PTHR15615:SF108">
    <property type="entry name" value="PROTEIN CNPPD1"/>
    <property type="match status" value="1"/>
</dbReference>
<dbReference type="Pfam" id="PF08613">
    <property type="entry name" value="Cyclin"/>
    <property type="match status" value="1"/>
</dbReference>
<dbReference type="InterPro" id="IPR013922">
    <property type="entry name" value="Cyclin_PHO80-like"/>
</dbReference>
<protein>
    <recommendedName>
        <fullName evidence="2">Cyclin N-terminal domain-containing protein</fullName>
    </recommendedName>
</protein>
<evidence type="ECO:0000313" key="1">
    <source>
        <dbReference type="EMBL" id="NDV37447.1"/>
    </source>
</evidence>
<dbReference type="PANTHER" id="PTHR15615">
    <property type="match status" value="1"/>
</dbReference>
<reference evidence="1" key="1">
    <citation type="journal article" date="2020" name="J. Eukaryot. Microbiol.">
        <title>De novo Sequencing, Assembly and Annotation of the Transcriptome for the Free-Living Testate Amoeba Arcella intermedia.</title>
        <authorList>
            <person name="Ribeiro G.M."/>
            <person name="Porfirio-Sousa A.L."/>
            <person name="Maurer-Alcala X.X."/>
            <person name="Katz L.A."/>
            <person name="Lahr D.J.G."/>
        </authorList>
    </citation>
    <scope>NUCLEOTIDE SEQUENCE</scope>
</reference>
<organism evidence="1">
    <name type="scientific">Arcella intermedia</name>
    <dbReference type="NCBI Taxonomy" id="1963864"/>
    <lineage>
        <taxon>Eukaryota</taxon>
        <taxon>Amoebozoa</taxon>
        <taxon>Tubulinea</taxon>
        <taxon>Elardia</taxon>
        <taxon>Arcellinida</taxon>
        <taxon>Sphaerothecina</taxon>
        <taxon>Arcellidae</taxon>
        <taxon>Arcella</taxon>
    </lineage>
</organism>
<name>A0A6B2LKV5_9EUKA</name>
<accession>A0A6B2LKV5</accession>
<dbReference type="GO" id="GO:0019901">
    <property type="term" value="F:protein kinase binding"/>
    <property type="evidence" value="ECO:0007669"/>
    <property type="project" value="InterPro"/>
</dbReference>
<dbReference type="InterPro" id="IPR036915">
    <property type="entry name" value="Cyclin-like_sf"/>
</dbReference>
<dbReference type="Gene3D" id="1.10.472.10">
    <property type="entry name" value="Cyclin-like"/>
    <property type="match status" value="1"/>
</dbReference>
<dbReference type="AlphaFoldDB" id="A0A6B2LKV5"/>
<dbReference type="SUPFAM" id="SSF47954">
    <property type="entry name" value="Cyclin-like"/>
    <property type="match status" value="1"/>
</dbReference>
<proteinExistence type="predicted"/>
<evidence type="ECO:0008006" key="2">
    <source>
        <dbReference type="Google" id="ProtNLM"/>
    </source>
</evidence>